<dbReference type="Pfam" id="PF07690">
    <property type="entry name" value="MFS_1"/>
    <property type="match status" value="1"/>
</dbReference>
<dbReference type="PANTHER" id="PTHR42718">
    <property type="entry name" value="MAJOR FACILITATOR SUPERFAMILY MULTIDRUG TRANSPORTER MFSC"/>
    <property type="match status" value="1"/>
</dbReference>
<dbReference type="EMBL" id="CP042430">
    <property type="protein sequence ID" value="QEC50847.1"/>
    <property type="molecule type" value="Genomic_DNA"/>
</dbReference>
<evidence type="ECO:0000313" key="10">
    <source>
        <dbReference type="Proteomes" id="UP000321805"/>
    </source>
</evidence>
<feature type="domain" description="Major facilitator superfamily (MFS) profile" evidence="8">
    <location>
        <begin position="1"/>
        <end position="162"/>
    </location>
</feature>
<evidence type="ECO:0000256" key="2">
    <source>
        <dbReference type="ARBA" id="ARBA00022448"/>
    </source>
</evidence>
<organism evidence="9 10">
    <name type="scientific">Baekduia soli</name>
    <dbReference type="NCBI Taxonomy" id="496014"/>
    <lineage>
        <taxon>Bacteria</taxon>
        <taxon>Bacillati</taxon>
        <taxon>Actinomycetota</taxon>
        <taxon>Thermoleophilia</taxon>
        <taxon>Solirubrobacterales</taxon>
        <taxon>Baekduiaceae</taxon>
        <taxon>Baekduia</taxon>
    </lineage>
</organism>
<evidence type="ECO:0000256" key="4">
    <source>
        <dbReference type="ARBA" id="ARBA00022692"/>
    </source>
</evidence>
<evidence type="ECO:0000259" key="8">
    <source>
        <dbReference type="PROSITE" id="PS50850"/>
    </source>
</evidence>
<dbReference type="InterPro" id="IPR020846">
    <property type="entry name" value="MFS_dom"/>
</dbReference>
<keyword evidence="5 7" id="KW-1133">Transmembrane helix</keyword>
<dbReference type="KEGG" id="bsol:FSW04_20270"/>
<evidence type="ECO:0000256" key="5">
    <source>
        <dbReference type="ARBA" id="ARBA00022989"/>
    </source>
</evidence>
<gene>
    <name evidence="9" type="ORF">FSW04_20270</name>
</gene>
<feature type="transmembrane region" description="Helical" evidence="7">
    <location>
        <begin position="87"/>
        <end position="107"/>
    </location>
</feature>
<sequence length="162" mass="16730">MVILDVSIVNVALPSIRGDLGFSATGLQWIVNAYTLAFAGFLMLGGRATDLIGRRPVFVTGLLVFAFASLAGGLAQTQGMLVAARAIQGLGGAIVAPATLSIIMTTFTEGAERNKALGLWGPWAASAAPRERCWAACSPSCCPGAGSCSSTCRSAWPSPWPR</sequence>
<dbReference type="GO" id="GO:0022857">
    <property type="term" value="F:transmembrane transporter activity"/>
    <property type="evidence" value="ECO:0007669"/>
    <property type="project" value="InterPro"/>
</dbReference>
<evidence type="ECO:0000256" key="7">
    <source>
        <dbReference type="SAM" id="Phobius"/>
    </source>
</evidence>
<dbReference type="Gene3D" id="1.20.1720.10">
    <property type="entry name" value="Multidrug resistance protein D"/>
    <property type="match status" value="1"/>
</dbReference>
<reference evidence="9 10" key="1">
    <citation type="journal article" date="2018" name="J. Microbiol.">
        <title>Baekduia soli gen. nov., sp. nov., a novel bacterium isolated from the soil of Baekdu Mountain and proposal of a novel family name, Baekduiaceae fam. nov.</title>
        <authorList>
            <person name="An D.S."/>
            <person name="Siddiqi M.Z."/>
            <person name="Kim K.H."/>
            <person name="Yu H.S."/>
            <person name="Im W.T."/>
        </authorList>
    </citation>
    <scope>NUCLEOTIDE SEQUENCE [LARGE SCALE GENOMIC DNA]</scope>
    <source>
        <strain evidence="9 10">BR7-21</strain>
    </source>
</reference>
<feature type="transmembrane region" description="Helical" evidence="7">
    <location>
        <begin position="56"/>
        <end position="75"/>
    </location>
</feature>
<evidence type="ECO:0000256" key="1">
    <source>
        <dbReference type="ARBA" id="ARBA00004651"/>
    </source>
</evidence>
<proteinExistence type="predicted"/>
<protein>
    <submittedName>
        <fullName evidence="9">MFS transporter</fullName>
    </submittedName>
</protein>
<feature type="transmembrane region" description="Helical" evidence="7">
    <location>
        <begin position="20"/>
        <end position="44"/>
    </location>
</feature>
<keyword evidence="4 7" id="KW-0812">Transmembrane</keyword>
<keyword evidence="3" id="KW-1003">Cell membrane</keyword>
<keyword evidence="10" id="KW-1185">Reference proteome</keyword>
<name>A0A5B8UD63_9ACTN</name>
<dbReference type="CDD" id="cd17321">
    <property type="entry name" value="MFS_MMR_MDR_like"/>
    <property type="match status" value="1"/>
</dbReference>
<dbReference type="PROSITE" id="PS50850">
    <property type="entry name" value="MFS"/>
    <property type="match status" value="1"/>
</dbReference>
<evidence type="ECO:0000313" key="9">
    <source>
        <dbReference type="EMBL" id="QEC50847.1"/>
    </source>
</evidence>
<comment type="subcellular location">
    <subcellularLocation>
        <location evidence="1">Cell membrane</location>
        <topology evidence="1">Multi-pass membrane protein</topology>
    </subcellularLocation>
</comment>
<dbReference type="Proteomes" id="UP000321805">
    <property type="component" value="Chromosome"/>
</dbReference>
<dbReference type="GO" id="GO:0005886">
    <property type="term" value="C:plasma membrane"/>
    <property type="evidence" value="ECO:0007669"/>
    <property type="project" value="UniProtKB-SubCell"/>
</dbReference>
<accession>A0A5B8UD63</accession>
<keyword evidence="2" id="KW-0813">Transport</keyword>
<evidence type="ECO:0000256" key="6">
    <source>
        <dbReference type="ARBA" id="ARBA00023136"/>
    </source>
</evidence>
<keyword evidence="6 7" id="KW-0472">Membrane</keyword>
<evidence type="ECO:0000256" key="3">
    <source>
        <dbReference type="ARBA" id="ARBA00022475"/>
    </source>
</evidence>
<dbReference type="InterPro" id="IPR011701">
    <property type="entry name" value="MFS"/>
</dbReference>
<dbReference type="PANTHER" id="PTHR42718:SF46">
    <property type="entry name" value="BLR6921 PROTEIN"/>
    <property type="match status" value="1"/>
</dbReference>
<dbReference type="OrthoDB" id="7375466at2"/>
<dbReference type="AlphaFoldDB" id="A0A5B8UD63"/>
<dbReference type="InterPro" id="IPR036259">
    <property type="entry name" value="MFS_trans_sf"/>
</dbReference>
<dbReference type="SUPFAM" id="SSF103473">
    <property type="entry name" value="MFS general substrate transporter"/>
    <property type="match status" value="1"/>
</dbReference>